<dbReference type="PANTHER" id="PTHR13808:SF1">
    <property type="entry name" value="HISTONE ACETYLTRANSFERASE"/>
    <property type="match status" value="1"/>
</dbReference>
<protein>
    <recommendedName>
        <fullName evidence="2">histone acetyltransferase</fullName>
        <ecNumber evidence="2">2.3.1.48</ecNumber>
    </recommendedName>
</protein>
<evidence type="ECO:0000256" key="2">
    <source>
        <dbReference type="ARBA" id="ARBA00013184"/>
    </source>
</evidence>
<dbReference type="GO" id="GO:0003713">
    <property type="term" value="F:transcription coactivator activity"/>
    <property type="evidence" value="ECO:0007669"/>
    <property type="project" value="TreeGrafter"/>
</dbReference>
<dbReference type="GO" id="GO:0005634">
    <property type="term" value="C:nucleus"/>
    <property type="evidence" value="ECO:0007669"/>
    <property type="project" value="UniProtKB-SubCell"/>
</dbReference>
<keyword evidence="15" id="KW-1185">Reference proteome</keyword>
<keyword evidence="10" id="KW-0539">Nucleus</keyword>
<dbReference type="HOGENOM" id="CLU_1556634_0_0_1"/>
<dbReference type="GO" id="GO:0008270">
    <property type="term" value="F:zinc ion binding"/>
    <property type="evidence" value="ECO:0007669"/>
    <property type="project" value="UniProtKB-KW"/>
</dbReference>
<evidence type="ECO:0000256" key="4">
    <source>
        <dbReference type="ARBA" id="ARBA00022723"/>
    </source>
</evidence>
<dbReference type="Gene3D" id="1.20.1020.10">
    <property type="entry name" value="TAZ domain"/>
    <property type="match status" value="1"/>
</dbReference>
<dbReference type="GO" id="GO:0000123">
    <property type="term" value="C:histone acetyltransferase complex"/>
    <property type="evidence" value="ECO:0007669"/>
    <property type="project" value="TreeGrafter"/>
</dbReference>
<accession>G0NSE6</accession>
<dbReference type="eggNOG" id="KOG1778">
    <property type="taxonomic scope" value="Eukaryota"/>
</dbReference>
<keyword evidence="9" id="KW-0804">Transcription</keyword>
<evidence type="ECO:0000256" key="10">
    <source>
        <dbReference type="ARBA" id="ARBA00023242"/>
    </source>
</evidence>
<feature type="domain" description="TAZ-type" evidence="13">
    <location>
        <begin position="22"/>
        <end position="102"/>
    </location>
</feature>
<comment type="catalytic activity">
    <reaction evidence="11">
        <text>L-lysyl-[protein] + acetyl-CoA = N(6)-acetyl-L-lysyl-[protein] + CoA + H(+)</text>
        <dbReference type="Rhea" id="RHEA:45948"/>
        <dbReference type="Rhea" id="RHEA-COMP:9752"/>
        <dbReference type="Rhea" id="RHEA-COMP:10731"/>
        <dbReference type="ChEBI" id="CHEBI:15378"/>
        <dbReference type="ChEBI" id="CHEBI:29969"/>
        <dbReference type="ChEBI" id="CHEBI:57287"/>
        <dbReference type="ChEBI" id="CHEBI:57288"/>
        <dbReference type="ChEBI" id="CHEBI:61930"/>
        <dbReference type="EC" id="2.3.1.48"/>
    </reaction>
</comment>
<dbReference type="InterPro" id="IPR000197">
    <property type="entry name" value="Znf_TAZ"/>
</dbReference>
<dbReference type="STRING" id="135651.G0NSE6"/>
<dbReference type="GO" id="GO:0004402">
    <property type="term" value="F:histone acetyltransferase activity"/>
    <property type="evidence" value="ECO:0007669"/>
    <property type="project" value="InterPro"/>
</dbReference>
<evidence type="ECO:0000256" key="8">
    <source>
        <dbReference type="ARBA" id="ARBA00023015"/>
    </source>
</evidence>
<keyword evidence="6 12" id="KW-0862">Zinc</keyword>
<gene>
    <name evidence="14" type="ORF">CAEBREN_10732</name>
</gene>
<proteinExistence type="predicted"/>
<dbReference type="FunCoup" id="G0NSE6">
    <property type="interactions" value="9"/>
</dbReference>
<keyword evidence="7" id="KW-0156">Chromatin regulator</keyword>
<dbReference type="InterPro" id="IPR013178">
    <property type="entry name" value="Histone_AcTrfase_Rtt109/CBP"/>
</dbReference>
<evidence type="ECO:0000256" key="3">
    <source>
        <dbReference type="ARBA" id="ARBA00022679"/>
    </source>
</evidence>
<dbReference type="PANTHER" id="PTHR13808">
    <property type="entry name" value="CBP/P300-RELATED"/>
    <property type="match status" value="1"/>
</dbReference>
<name>G0NSE6_CAEBE</name>
<dbReference type="EC" id="2.3.1.48" evidence="2"/>
<keyword evidence="4 12" id="KW-0479">Metal-binding</keyword>
<keyword evidence="5 12" id="KW-0863">Zinc-finger</keyword>
<dbReference type="PROSITE" id="PS50134">
    <property type="entry name" value="ZF_TAZ"/>
    <property type="match status" value="1"/>
</dbReference>
<dbReference type="OMA" id="VFHARVC"/>
<evidence type="ECO:0000256" key="6">
    <source>
        <dbReference type="ARBA" id="ARBA00022833"/>
    </source>
</evidence>
<evidence type="ECO:0000256" key="1">
    <source>
        <dbReference type="ARBA" id="ARBA00004123"/>
    </source>
</evidence>
<dbReference type="AlphaFoldDB" id="G0NSE6"/>
<dbReference type="InterPro" id="IPR035898">
    <property type="entry name" value="TAZ_dom_sf"/>
</dbReference>
<dbReference type="InParanoid" id="G0NSE6"/>
<evidence type="ECO:0000256" key="12">
    <source>
        <dbReference type="PROSITE-ProRule" id="PRU00203"/>
    </source>
</evidence>
<evidence type="ECO:0000256" key="5">
    <source>
        <dbReference type="ARBA" id="ARBA00022771"/>
    </source>
</evidence>
<dbReference type="SUPFAM" id="SSF57933">
    <property type="entry name" value="TAZ domain"/>
    <property type="match status" value="1"/>
</dbReference>
<dbReference type="Pfam" id="PF02135">
    <property type="entry name" value="zf-TAZ"/>
    <property type="match status" value="1"/>
</dbReference>
<dbReference type="Proteomes" id="UP000008068">
    <property type="component" value="Unassembled WGS sequence"/>
</dbReference>
<evidence type="ECO:0000256" key="9">
    <source>
        <dbReference type="ARBA" id="ARBA00023163"/>
    </source>
</evidence>
<dbReference type="EMBL" id="GL379937">
    <property type="protein sequence ID" value="EGT36738.1"/>
    <property type="molecule type" value="Genomic_DNA"/>
</dbReference>
<comment type="subcellular location">
    <subcellularLocation>
        <location evidence="1">Nucleus</location>
    </subcellularLocation>
</comment>
<evidence type="ECO:0000313" key="15">
    <source>
        <dbReference type="Proteomes" id="UP000008068"/>
    </source>
</evidence>
<dbReference type="SMART" id="SM00551">
    <property type="entry name" value="ZnF_TAZ"/>
    <property type="match status" value="1"/>
</dbReference>
<reference evidence="15" key="1">
    <citation type="submission" date="2011-07" db="EMBL/GenBank/DDBJ databases">
        <authorList>
            <consortium name="Caenorhabditis brenneri Sequencing and Analysis Consortium"/>
            <person name="Wilson R.K."/>
        </authorList>
    </citation>
    <scope>NUCLEOTIDE SEQUENCE [LARGE SCALE GENOMIC DNA]</scope>
    <source>
        <strain evidence="15">PB2801</strain>
    </source>
</reference>
<feature type="zinc finger region" description="TAZ-type" evidence="12">
    <location>
        <begin position="22"/>
        <end position="102"/>
    </location>
</feature>
<evidence type="ECO:0000313" key="14">
    <source>
        <dbReference type="EMBL" id="EGT36738.1"/>
    </source>
</evidence>
<sequence length="172" mass="19763">MDNQVSSTSQDPPPALTSTHFRANSSEKFDQLIDILFHAHDCDTSGCNLWCWGAKWVLDHCWDCQDHRKKGCHYCNVMVQVTAFHSRNCVKSPCPLHFCETIKEAIKAYPPGSYHLIDLDHLIHRVHYRLQDLNPDRQLEEEEDGEAEAAVKPKWNPAFVEQVEEISSTTDD</sequence>
<keyword evidence="8" id="KW-0805">Transcription regulation</keyword>
<organism evidence="15">
    <name type="scientific">Caenorhabditis brenneri</name>
    <name type="common">Nematode worm</name>
    <dbReference type="NCBI Taxonomy" id="135651"/>
    <lineage>
        <taxon>Eukaryota</taxon>
        <taxon>Metazoa</taxon>
        <taxon>Ecdysozoa</taxon>
        <taxon>Nematoda</taxon>
        <taxon>Chromadorea</taxon>
        <taxon>Rhabditida</taxon>
        <taxon>Rhabditina</taxon>
        <taxon>Rhabditomorpha</taxon>
        <taxon>Rhabditoidea</taxon>
        <taxon>Rhabditidae</taxon>
        <taxon>Peloderinae</taxon>
        <taxon>Caenorhabditis</taxon>
    </lineage>
</organism>
<dbReference type="GO" id="GO:0031490">
    <property type="term" value="F:chromatin DNA binding"/>
    <property type="evidence" value="ECO:0007669"/>
    <property type="project" value="TreeGrafter"/>
</dbReference>
<evidence type="ECO:0000256" key="7">
    <source>
        <dbReference type="ARBA" id="ARBA00022853"/>
    </source>
</evidence>
<dbReference type="GO" id="GO:0045944">
    <property type="term" value="P:positive regulation of transcription by RNA polymerase II"/>
    <property type="evidence" value="ECO:0007669"/>
    <property type="project" value="TreeGrafter"/>
</dbReference>
<dbReference type="GO" id="GO:0005667">
    <property type="term" value="C:transcription regulator complex"/>
    <property type="evidence" value="ECO:0007669"/>
    <property type="project" value="TreeGrafter"/>
</dbReference>
<evidence type="ECO:0000256" key="11">
    <source>
        <dbReference type="ARBA" id="ARBA00048017"/>
    </source>
</evidence>
<keyword evidence="3" id="KW-0808">Transferase</keyword>
<dbReference type="OrthoDB" id="5870280at2759"/>
<evidence type="ECO:0000259" key="13">
    <source>
        <dbReference type="PROSITE" id="PS50134"/>
    </source>
</evidence>